<protein>
    <submittedName>
        <fullName evidence="1">Uncharacterized protein</fullName>
    </submittedName>
</protein>
<dbReference type="AlphaFoldDB" id="A0A0A9BW29"/>
<dbReference type="EMBL" id="GBRH01232515">
    <property type="protein sequence ID" value="JAD65380.1"/>
    <property type="molecule type" value="Transcribed_RNA"/>
</dbReference>
<name>A0A0A9BW29_ARUDO</name>
<dbReference type="PROSITE" id="PS51257">
    <property type="entry name" value="PROKAR_LIPOPROTEIN"/>
    <property type="match status" value="1"/>
</dbReference>
<reference evidence="1" key="2">
    <citation type="journal article" date="2015" name="Data Brief">
        <title>Shoot transcriptome of the giant reed, Arundo donax.</title>
        <authorList>
            <person name="Barrero R.A."/>
            <person name="Guerrero F.D."/>
            <person name="Moolhuijzen P."/>
            <person name="Goolsby J.A."/>
            <person name="Tidwell J."/>
            <person name="Bellgard S.E."/>
            <person name="Bellgard M.I."/>
        </authorList>
    </citation>
    <scope>NUCLEOTIDE SEQUENCE</scope>
    <source>
        <tissue evidence="1">Shoot tissue taken approximately 20 cm above the soil surface</tissue>
    </source>
</reference>
<sequence length="34" mass="3496">MSARLGNLKGPRNSEREGLGALPTVVTACTILLG</sequence>
<proteinExistence type="predicted"/>
<organism evidence="1">
    <name type="scientific">Arundo donax</name>
    <name type="common">Giant reed</name>
    <name type="synonym">Donax arundinaceus</name>
    <dbReference type="NCBI Taxonomy" id="35708"/>
    <lineage>
        <taxon>Eukaryota</taxon>
        <taxon>Viridiplantae</taxon>
        <taxon>Streptophyta</taxon>
        <taxon>Embryophyta</taxon>
        <taxon>Tracheophyta</taxon>
        <taxon>Spermatophyta</taxon>
        <taxon>Magnoliopsida</taxon>
        <taxon>Liliopsida</taxon>
        <taxon>Poales</taxon>
        <taxon>Poaceae</taxon>
        <taxon>PACMAD clade</taxon>
        <taxon>Arundinoideae</taxon>
        <taxon>Arundineae</taxon>
        <taxon>Arundo</taxon>
    </lineage>
</organism>
<evidence type="ECO:0000313" key="1">
    <source>
        <dbReference type="EMBL" id="JAD65380.1"/>
    </source>
</evidence>
<accession>A0A0A9BW29</accession>
<reference evidence="1" key="1">
    <citation type="submission" date="2014-09" db="EMBL/GenBank/DDBJ databases">
        <authorList>
            <person name="Magalhaes I.L.F."/>
            <person name="Oliveira U."/>
            <person name="Santos F.R."/>
            <person name="Vidigal T.H.D.A."/>
            <person name="Brescovit A.D."/>
            <person name="Santos A.J."/>
        </authorList>
    </citation>
    <scope>NUCLEOTIDE SEQUENCE</scope>
    <source>
        <tissue evidence="1">Shoot tissue taken approximately 20 cm above the soil surface</tissue>
    </source>
</reference>